<evidence type="ECO:0000256" key="10">
    <source>
        <dbReference type="HAMAP-Rule" id="MF_01043"/>
    </source>
</evidence>
<feature type="transmembrane region" description="Helical" evidence="10">
    <location>
        <begin position="55"/>
        <end position="75"/>
    </location>
</feature>
<evidence type="ECO:0000256" key="2">
    <source>
        <dbReference type="ARBA" id="ARBA00022516"/>
    </source>
</evidence>
<dbReference type="PANTHER" id="PTHR30309:SF0">
    <property type="entry name" value="GLYCEROL-3-PHOSPHATE ACYLTRANSFERASE-RELATED"/>
    <property type="match status" value="1"/>
</dbReference>
<gene>
    <name evidence="11" type="primary">plsY_1</name>
    <name evidence="10" type="synonym">plsY</name>
    <name evidence="11" type="ORF">GCM10008986_20750</name>
</gene>
<keyword evidence="2 10" id="KW-0444">Lipid biosynthesis</keyword>
<keyword evidence="6 10" id="KW-0443">Lipid metabolism</keyword>
<evidence type="ECO:0000256" key="8">
    <source>
        <dbReference type="ARBA" id="ARBA00023209"/>
    </source>
</evidence>
<keyword evidence="3 10" id="KW-0808">Transferase</keyword>
<dbReference type="PANTHER" id="PTHR30309">
    <property type="entry name" value="INNER MEMBRANE PROTEIN YGIH"/>
    <property type="match status" value="1"/>
</dbReference>
<dbReference type="HAMAP" id="MF_01043">
    <property type="entry name" value="PlsY"/>
    <property type="match status" value="1"/>
</dbReference>
<feature type="transmembrane region" description="Helical" evidence="10">
    <location>
        <begin position="119"/>
        <end position="147"/>
    </location>
</feature>
<comment type="function">
    <text evidence="10">Catalyzes the transfer of an acyl group from acyl-phosphate (acyl-PO(4)) to glycerol-3-phosphate (G3P) to form lysophosphatidic acid (LPA). This enzyme utilizes acyl-phosphate as fatty acyl donor, but not acyl-CoA or acyl-ACP.</text>
</comment>
<evidence type="ECO:0000256" key="7">
    <source>
        <dbReference type="ARBA" id="ARBA00023136"/>
    </source>
</evidence>
<keyword evidence="8 10" id="KW-0594">Phospholipid biosynthesis</keyword>
<organism evidence="11 12">
    <name type="scientific">Salinibacillus aidingensis</name>
    <dbReference type="NCBI Taxonomy" id="237684"/>
    <lineage>
        <taxon>Bacteria</taxon>
        <taxon>Bacillati</taxon>
        <taxon>Bacillota</taxon>
        <taxon>Bacilli</taxon>
        <taxon>Bacillales</taxon>
        <taxon>Bacillaceae</taxon>
        <taxon>Salinibacillus</taxon>
    </lineage>
</organism>
<protein>
    <recommendedName>
        <fullName evidence="10">Glycerol-3-phosphate acyltransferase</fullName>
    </recommendedName>
    <alternativeName>
        <fullName evidence="10">Acyl-PO4 G3P acyltransferase</fullName>
    </alternativeName>
    <alternativeName>
        <fullName evidence="10">Acyl-phosphate--glycerol-3-phosphate acyltransferase</fullName>
    </alternativeName>
    <alternativeName>
        <fullName evidence="10">G3P acyltransferase</fullName>
        <shortName evidence="10">GPAT</shortName>
        <ecNumber evidence="10">2.3.1.275</ecNumber>
    </alternativeName>
    <alternativeName>
        <fullName evidence="10">Lysophosphatidic acid synthase</fullName>
        <shortName evidence="10">LPA synthase</shortName>
    </alternativeName>
</protein>
<dbReference type="EMBL" id="BAAADO010000004">
    <property type="protein sequence ID" value="GAA0494086.1"/>
    <property type="molecule type" value="Genomic_DNA"/>
</dbReference>
<keyword evidence="9 10" id="KW-1208">Phospholipid metabolism</keyword>
<evidence type="ECO:0000256" key="5">
    <source>
        <dbReference type="ARBA" id="ARBA00022989"/>
    </source>
</evidence>
<feature type="transmembrane region" description="Helical" evidence="10">
    <location>
        <begin position="87"/>
        <end position="107"/>
    </location>
</feature>
<dbReference type="Proteomes" id="UP001500880">
    <property type="component" value="Unassembled WGS sequence"/>
</dbReference>
<keyword evidence="12" id="KW-1185">Reference proteome</keyword>
<dbReference type="Pfam" id="PF02660">
    <property type="entry name" value="G3P_acyltransf"/>
    <property type="match status" value="1"/>
</dbReference>
<evidence type="ECO:0000256" key="6">
    <source>
        <dbReference type="ARBA" id="ARBA00023098"/>
    </source>
</evidence>
<sequence length="211" mass="23741">MVYVLTSILTGYVFGCIQPSYFIGKWKKRNIKDVGSKNAGASNVTMTFGWKYGSLVALIDILKPVLSVMTITFLFNGTLQGDFEHFIYYLNGVFVILGHNFPFFMNFKGGKGTASIIGLFLIIDWQFGLLGLFLFIVFTIFTSYIVIGAMALYTFFIISTYLLDFGALALLSAAFLTLLAVLMHRENFSRIIKGEEKKLKDAFQKNREMTG</sequence>
<evidence type="ECO:0000256" key="4">
    <source>
        <dbReference type="ARBA" id="ARBA00022692"/>
    </source>
</evidence>
<keyword evidence="1 10" id="KW-1003">Cell membrane</keyword>
<proteinExistence type="inferred from homology"/>
<feature type="transmembrane region" description="Helical" evidence="10">
    <location>
        <begin position="153"/>
        <end position="183"/>
    </location>
</feature>
<accession>A0ABN1BC15</accession>
<keyword evidence="5 10" id="KW-1133">Transmembrane helix</keyword>
<comment type="pathway">
    <text evidence="10">Lipid metabolism; phospholipid metabolism.</text>
</comment>
<dbReference type="EC" id="2.3.1.275" evidence="10"/>
<name>A0ABN1BC15_9BACI</name>
<keyword evidence="7 10" id="KW-0472">Membrane</keyword>
<evidence type="ECO:0000256" key="3">
    <source>
        <dbReference type="ARBA" id="ARBA00022679"/>
    </source>
</evidence>
<dbReference type="SMART" id="SM01207">
    <property type="entry name" value="G3P_acyltransf"/>
    <property type="match status" value="1"/>
</dbReference>
<comment type="subcellular location">
    <subcellularLocation>
        <location evidence="10">Cell membrane</location>
        <topology evidence="10">Multi-pass membrane protein</topology>
    </subcellularLocation>
</comment>
<comment type="similarity">
    <text evidence="10">Belongs to the PlsY family.</text>
</comment>
<dbReference type="InterPro" id="IPR003811">
    <property type="entry name" value="G3P_acylTferase_PlsY"/>
</dbReference>
<comment type="subunit">
    <text evidence="10">Probably interacts with PlsX.</text>
</comment>
<comment type="catalytic activity">
    <reaction evidence="10">
        <text>an acyl phosphate + sn-glycerol 3-phosphate = a 1-acyl-sn-glycero-3-phosphate + phosphate</text>
        <dbReference type="Rhea" id="RHEA:34075"/>
        <dbReference type="ChEBI" id="CHEBI:43474"/>
        <dbReference type="ChEBI" id="CHEBI:57597"/>
        <dbReference type="ChEBI" id="CHEBI:57970"/>
        <dbReference type="ChEBI" id="CHEBI:59918"/>
        <dbReference type="EC" id="2.3.1.275"/>
    </reaction>
</comment>
<keyword evidence="4 10" id="KW-0812">Transmembrane</keyword>
<evidence type="ECO:0000313" key="11">
    <source>
        <dbReference type="EMBL" id="GAA0494086.1"/>
    </source>
</evidence>
<evidence type="ECO:0000256" key="1">
    <source>
        <dbReference type="ARBA" id="ARBA00022475"/>
    </source>
</evidence>
<comment type="caution">
    <text evidence="11">The sequence shown here is derived from an EMBL/GenBank/DDBJ whole genome shotgun (WGS) entry which is preliminary data.</text>
</comment>
<dbReference type="RefSeq" id="WP_343840615.1">
    <property type="nucleotide sequence ID" value="NZ_BAAADO010000004.1"/>
</dbReference>
<evidence type="ECO:0000256" key="9">
    <source>
        <dbReference type="ARBA" id="ARBA00023264"/>
    </source>
</evidence>
<feature type="transmembrane region" description="Helical" evidence="10">
    <location>
        <begin position="6"/>
        <end position="24"/>
    </location>
</feature>
<evidence type="ECO:0000313" key="12">
    <source>
        <dbReference type="Proteomes" id="UP001500880"/>
    </source>
</evidence>
<reference evidence="11 12" key="1">
    <citation type="journal article" date="2019" name="Int. J. Syst. Evol. Microbiol.">
        <title>The Global Catalogue of Microorganisms (GCM) 10K type strain sequencing project: providing services to taxonomists for standard genome sequencing and annotation.</title>
        <authorList>
            <consortium name="The Broad Institute Genomics Platform"/>
            <consortium name="The Broad Institute Genome Sequencing Center for Infectious Disease"/>
            <person name="Wu L."/>
            <person name="Ma J."/>
        </authorList>
    </citation>
    <scope>NUCLEOTIDE SEQUENCE [LARGE SCALE GENOMIC DNA]</scope>
    <source>
        <strain evidence="11 12">JCM 12389</strain>
    </source>
</reference>